<evidence type="ECO:0000256" key="11">
    <source>
        <dbReference type="SAM" id="MobiDB-lite"/>
    </source>
</evidence>
<dbReference type="SMART" id="SM00645">
    <property type="entry name" value="Pept_C1"/>
    <property type="match status" value="1"/>
</dbReference>
<feature type="region of interest" description="Disordered" evidence="11">
    <location>
        <begin position="267"/>
        <end position="289"/>
    </location>
</feature>
<comment type="similarity">
    <text evidence="2">Belongs to the peptidase C1 family.</text>
</comment>
<evidence type="ECO:0000256" key="1">
    <source>
        <dbReference type="ARBA" id="ARBA00001594"/>
    </source>
</evidence>
<dbReference type="RefSeq" id="XP_005647844.1">
    <property type="nucleotide sequence ID" value="XM_005647787.1"/>
</dbReference>
<protein>
    <recommendedName>
        <fullName evidence="3">cathepsin X</fullName>
        <ecNumber evidence="3">3.4.18.1</ecNumber>
    </recommendedName>
</protein>
<evidence type="ECO:0000259" key="12">
    <source>
        <dbReference type="SMART" id="SM00645"/>
    </source>
</evidence>
<comment type="catalytic activity">
    <reaction evidence="1">
        <text>Release of C-terminal amino acid residues with broad specificity, but lacks action on C-terminal proline. Shows weak endopeptidase activity.</text>
        <dbReference type="EC" id="3.4.18.1"/>
    </reaction>
</comment>
<keyword evidence="9" id="KW-1015">Disulfide bond</keyword>
<dbReference type="EMBL" id="AGSI01000008">
    <property type="protein sequence ID" value="EIE23300.1"/>
    <property type="molecule type" value="Genomic_DNA"/>
</dbReference>
<dbReference type="OrthoDB" id="190265at2759"/>
<dbReference type="Pfam" id="PF00112">
    <property type="entry name" value="Peptidase_C1"/>
    <property type="match status" value="1"/>
</dbReference>
<evidence type="ECO:0000256" key="7">
    <source>
        <dbReference type="ARBA" id="ARBA00022807"/>
    </source>
</evidence>
<dbReference type="eggNOG" id="KOG1543">
    <property type="taxonomic scope" value="Eukaryota"/>
</dbReference>
<dbReference type="PRINTS" id="PR00705">
    <property type="entry name" value="PAPAIN"/>
</dbReference>
<evidence type="ECO:0000313" key="13">
    <source>
        <dbReference type="EMBL" id="EIE23300.1"/>
    </source>
</evidence>
<reference evidence="13 14" key="1">
    <citation type="journal article" date="2012" name="Genome Biol.">
        <title>The genome of the polar eukaryotic microalga coccomyxa subellipsoidea reveals traits of cold adaptation.</title>
        <authorList>
            <person name="Blanc G."/>
            <person name="Agarkova I."/>
            <person name="Grimwood J."/>
            <person name="Kuo A."/>
            <person name="Brueggeman A."/>
            <person name="Dunigan D."/>
            <person name="Gurnon J."/>
            <person name="Ladunga I."/>
            <person name="Lindquist E."/>
            <person name="Lucas S."/>
            <person name="Pangilinan J."/>
            <person name="Proschold T."/>
            <person name="Salamov A."/>
            <person name="Schmutz J."/>
            <person name="Weeks D."/>
            <person name="Yamada T."/>
            <person name="Claverie J.M."/>
            <person name="Grigoriev I."/>
            <person name="Van Etten J."/>
            <person name="Lomsadze A."/>
            <person name="Borodovsky M."/>
        </authorList>
    </citation>
    <scope>NUCLEOTIDE SEQUENCE [LARGE SCALE GENOMIC DNA]</scope>
    <source>
        <strain evidence="13 14">C-169</strain>
    </source>
</reference>
<organism evidence="13 14">
    <name type="scientific">Coccomyxa subellipsoidea (strain C-169)</name>
    <name type="common">Green microalga</name>
    <dbReference type="NCBI Taxonomy" id="574566"/>
    <lineage>
        <taxon>Eukaryota</taxon>
        <taxon>Viridiplantae</taxon>
        <taxon>Chlorophyta</taxon>
        <taxon>core chlorophytes</taxon>
        <taxon>Trebouxiophyceae</taxon>
        <taxon>Trebouxiophyceae incertae sedis</taxon>
        <taxon>Coccomyxaceae</taxon>
        <taxon>Coccomyxa</taxon>
        <taxon>Coccomyxa subellipsoidea</taxon>
    </lineage>
</organism>
<dbReference type="Gene3D" id="3.90.70.10">
    <property type="entry name" value="Cysteine proteinases"/>
    <property type="match status" value="1"/>
</dbReference>
<evidence type="ECO:0000256" key="6">
    <source>
        <dbReference type="ARBA" id="ARBA00022801"/>
    </source>
</evidence>
<dbReference type="EC" id="3.4.18.1" evidence="3"/>
<evidence type="ECO:0000256" key="3">
    <source>
        <dbReference type="ARBA" id="ARBA00012516"/>
    </source>
</evidence>
<evidence type="ECO:0000256" key="10">
    <source>
        <dbReference type="ARBA" id="ARBA00023180"/>
    </source>
</evidence>
<dbReference type="FunFam" id="3.90.70.10:FF:000060">
    <property type="entry name" value="Cathepsin Z"/>
    <property type="match status" value="1"/>
</dbReference>
<keyword evidence="7" id="KW-0788">Thiol protease</keyword>
<comment type="caution">
    <text evidence="13">The sequence shown here is derived from an EMBL/GenBank/DDBJ whole genome shotgun (WGS) entry which is preliminary data.</text>
</comment>
<keyword evidence="14" id="KW-1185">Reference proteome</keyword>
<evidence type="ECO:0000256" key="5">
    <source>
        <dbReference type="ARBA" id="ARBA00022729"/>
    </source>
</evidence>
<evidence type="ECO:0000256" key="8">
    <source>
        <dbReference type="ARBA" id="ARBA00023145"/>
    </source>
</evidence>
<keyword evidence="8" id="KW-0865">Zymogen</keyword>
<dbReference type="GeneID" id="17041288"/>
<keyword evidence="6" id="KW-0378">Hydrolase</keyword>
<dbReference type="KEGG" id="csl:COCSUDRAFT_15830"/>
<evidence type="ECO:0000256" key="4">
    <source>
        <dbReference type="ARBA" id="ARBA00022670"/>
    </source>
</evidence>
<name>I0YY31_COCSC</name>
<dbReference type="Proteomes" id="UP000007264">
    <property type="component" value="Unassembled WGS sequence"/>
</dbReference>
<dbReference type="SUPFAM" id="SSF54001">
    <property type="entry name" value="Cysteine proteinases"/>
    <property type="match status" value="1"/>
</dbReference>
<dbReference type="InterPro" id="IPR038765">
    <property type="entry name" value="Papain-like_cys_pep_sf"/>
</dbReference>
<proteinExistence type="inferred from homology"/>
<dbReference type="STRING" id="574566.I0YY31"/>
<feature type="domain" description="Peptidase C1A papain C-terminal" evidence="12">
    <location>
        <begin position="3"/>
        <end position="240"/>
    </location>
</feature>
<keyword evidence="4" id="KW-0645">Protease</keyword>
<evidence type="ECO:0000256" key="2">
    <source>
        <dbReference type="ARBA" id="ARBA00008455"/>
    </source>
</evidence>
<dbReference type="MEROPS" id="C01.013"/>
<dbReference type="PANTHER" id="PTHR12411">
    <property type="entry name" value="CYSTEINE PROTEASE FAMILY C1-RELATED"/>
    <property type="match status" value="1"/>
</dbReference>
<evidence type="ECO:0000256" key="9">
    <source>
        <dbReference type="ARBA" id="ARBA00023157"/>
    </source>
</evidence>
<sequence>EDLVREWDWRNVSGVNYLSPVRNQQIPVYCGSCWAMATTATLADRWNIKRKAAWPPTYLSVQNVIDCGNAGTCEGGWDSTVYEYAAGKGIPPESCNSYVAVDGPACTDLQQCFSCNPSPTDNKVCVPVRNYKRLTVLEHGRLSGRDDMMAEIQARGPITCAINATASMDRYKDGIFAQYNDNFGVNHMISVVGWGVENDTDTEYWIARNSWGEWWGEDGFYRTVTSAYRNGTGDYYNAGIERQCGWAVPDKFGAAAALGFGPSKSNFSSSAAGGDSTHITNSFRVEGQT</sequence>
<dbReference type="InterPro" id="IPR000668">
    <property type="entry name" value="Peptidase_C1A_C"/>
</dbReference>
<keyword evidence="10" id="KW-0325">Glycoprotein</keyword>
<dbReference type="InterPro" id="IPR013128">
    <property type="entry name" value="Peptidase_C1A"/>
</dbReference>
<dbReference type="GO" id="GO:0006508">
    <property type="term" value="P:proteolysis"/>
    <property type="evidence" value="ECO:0007669"/>
    <property type="project" value="UniProtKB-KW"/>
</dbReference>
<accession>I0YY31</accession>
<feature type="non-terminal residue" evidence="13">
    <location>
        <position position="1"/>
    </location>
</feature>
<gene>
    <name evidence="13" type="ORF">COCSUDRAFT_15830</name>
</gene>
<dbReference type="AlphaFoldDB" id="I0YY31"/>
<keyword evidence="5" id="KW-0732">Signal</keyword>
<dbReference type="GO" id="GO:0016807">
    <property type="term" value="F:cysteine-type carboxypeptidase activity"/>
    <property type="evidence" value="ECO:0007669"/>
    <property type="project" value="UniProtKB-EC"/>
</dbReference>
<evidence type="ECO:0000313" key="14">
    <source>
        <dbReference type="Proteomes" id="UP000007264"/>
    </source>
</evidence>